<dbReference type="AlphaFoldDB" id="A0A1V9G223"/>
<evidence type="ECO:0000256" key="1">
    <source>
        <dbReference type="PROSITE-ProRule" id="PRU00169"/>
    </source>
</evidence>
<protein>
    <recommendedName>
        <fullName evidence="2">Response regulatory domain-containing protein</fullName>
    </recommendedName>
</protein>
<reference evidence="4" key="1">
    <citation type="submission" date="2016-04" db="EMBL/GenBank/DDBJ databases">
        <authorList>
            <person name="Chen L."/>
            <person name="Zhuang W."/>
            <person name="Wang G."/>
        </authorList>
    </citation>
    <scope>NUCLEOTIDE SEQUENCE [LARGE SCALE GENOMIC DNA]</scope>
    <source>
        <strain evidence="4">208</strain>
    </source>
</reference>
<organism evidence="3 4">
    <name type="scientific">Niastella populi</name>
    <dbReference type="NCBI Taxonomy" id="550983"/>
    <lineage>
        <taxon>Bacteria</taxon>
        <taxon>Pseudomonadati</taxon>
        <taxon>Bacteroidota</taxon>
        <taxon>Chitinophagia</taxon>
        <taxon>Chitinophagales</taxon>
        <taxon>Chitinophagaceae</taxon>
        <taxon>Niastella</taxon>
    </lineage>
</organism>
<dbReference type="Proteomes" id="UP000192276">
    <property type="component" value="Unassembled WGS sequence"/>
</dbReference>
<dbReference type="InterPro" id="IPR052893">
    <property type="entry name" value="TCS_response_regulator"/>
</dbReference>
<dbReference type="PANTHER" id="PTHR44520">
    <property type="entry name" value="RESPONSE REGULATOR RCP1-RELATED"/>
    <property type="match status" value="1"/>
</dbReference>
<keyword evidence="4" id="KW-1185">Reference proteome</keyword>
<evidence type="ECO:0000259" key="2">
    <source>
        <dbReference type="PROSITE" id="PS50110"/>
    </source>
</evidence>
<dbReference type="SMART" id="SM00448">
    <property type="entry name" value="REC"/>
    <property type="match status" value="1"/>
</dbReference>
<feature type="domain" description="Response regulatory" evidence="2">
    <location>
        <begin position="6"/>
        <end position="135"/>
    </location>
</feature>
<dbReference type="PROSITE" id="PS50110">
    <property type="entry name" value="RESPONSE_REGULATORY"/>
    <property type="match status" value="1"/>
</dbReference>
<accession>A0A1V9G223</accession>
<feature type="modified residue" description="4-aspartylphosphate" evidence="1">
    <location>
        <position position="65"/>
    </location>
</feature>
<dbReference type="InterPro" id="IPR011006">
    <property type="entry name" value="CheY-like_superfamily"/>
</dbReference>
<gene>
    <name evidence="3" type="ORF">A4R26_16380</name>
</gene>
<evidence type="ECO:0000313" key="3">
    <source>
        <dbReference type="EMBL" id="OQP64622.1"/>
    </source>
</evidence>
<name>A0A1V9G223_9BACT</name>
<dbReference type="RefSeq" id="WP_081163613.1">
    <property type="nucleotide sequence ID" value="NZ_LWBP01000089.1"/>
</dbReference>
<sequence>MKKIKNVLLIDDDEPTNFINKKIIESSELVEYIHIAQSGQEALNFLSRRSEQNGPHPLPDLIFLDINMPAMDGWEFLDRYKDLTNGKKDSIIIVMLTTSLNHDDVVKARELKEVNAFRNKPLTRQLIGEIAAEYF</sequence>
<dbReference type="PANTHER" id="PTHR44520:SF2">
    <property type="entry name" value="RESPONSE REGULATOR RCP1"/>
    <property type="match status" value="1"/>
</dbReference>
<dbReference type="InterPro" id="IPR001789">
    <property type="entry name" value="Sig_transdc_resp-reg_receiver"/>
</dbReference>
<dbReference type="Pfam" id="PF00072">
    <property type="entry name" value="Response_reg"/>
    <property type="match status" value="1"/>
</dbReference>
<evidence type="ECO:0000313" key="4">
    <source>
        <dbReference type="Proteomes" id="UP000192276"/>
    </source>
</evidence>
<proteinExistence type="predicted"/>
<comment type="caution">
    <text evidence="3">The sequence shown here is derived from an EMBL/GenBank/DDBJ whole genome shotgun (WGS) entry which is preliminary data.</text>
</comment>
<dbReference type="GO" id="GO:0000160">
    <property type="term" value="P:phosphorelay signal transduction system"/>
    <property type="evidence" value="ECO:0007669"/>
    <property type="project" value="InterPro"/>
</dbReference>
<dbReference type="STRING" id="550983.A4R26_16380"/>
<keyword evidence="1" id="KW-0597">Phosphoprotein</keyword>
<dbReference type="SUPFAM" id="SSF52172">
    <property type="entry name" value="CheY-like"/>
    <property type="match status" value="1"/>
</dbReference>
<dbReference type="Gene3D" id="3.40.50.2300">
    <property type="match status" value="1"/>
</dbReference>
<dbReference type="EMBL" id="LWBP01000089">
    <property type="protein sequence ID" value="OQP64622.1"/>
    <property type="molecule type" value="Genomic_DNA"/>
</dbReference>
<dbReference type="OrthoDB" id="1121174at2"/>